<evidence type="ECO:0000313" key="1">
    <source>
        <dbReference type="EMBL" id="CAH1059801.1"/>
    </source>
</evidence>
<sequence>MEIALELIESMLVKFRSEKKWTLQAIEEVRYTHG</sequence>
<proteinExistence type="predicted"/>
<dbReference type="EMBL" id="CAKMAB010000070">
    <property type="protein sequence ID" value="CAH1059801.1"/>
    <property type="molecule type" value="Genomic_DNA"/>
</dbReference>
<organism evidence="1 2">
    <name type="scientific">Paenibacillus pseudetheri</name>
    <dbReference type="NCBI Taxonomy" id="2897682"/>
    <lineage>
        <taxon>Bacteria</taxon>
        <taxon>Bacillati</taxon>
        <taxon>Bacillota</taxon>
        <taxon>Bacilli</taxon>
        <taxon>Bacillales</taxon>
        <taxon>Paenibacillaceae</taxon>
        <taxon>Paenibacillus</taxon>
    </lineage>
</organism>
<accession>A0ABM9BKT1</accession>
<comment type="caution">
    <text evidence="1">The sequence shown here is derived from an EMBL/GenBank/DDBJ whole genome shotgun (WGS) entry which is preliminary data.</text>
</comment>
<reference evidence="1" key="1">
    <citation type="submission" date="2021-12" db="EMBL/GenBank/DDBJ databases">
        <authorList>
            <person name="Criscuolo A."/>
        </authorList>
    </citation>
    <scope>NUCLEOTIDE SEQUENCE</scope>
    <source>
        <strain evidence="1">CIP111894</strain>
    </source>
</reference>
<gene>
    <name evidence="1" type="ORF">PAECIP111894_06013</name>
</gene>
<evidence type="ECO:0000313" key="2">
    <source>
        <dbReference type="Proteomes" id="UP000838749"/>
    </source>
</evidence>
<name>A0ABM9BKT1_9BACL</name>
<protein>
    <submittedName>
        <fullName evidence="1">Uncharacterized protein</fullName>
    </submittedName>
</protein>
<dbReference type="Proteomes" id="UP000838749">
    <property type="component" value="Unassembled WGS sequence"/>
</dbReference>
<keyword evidence="2" id="KW-1185">Reference proteome</keyword>